<dbReference type="GO" id="GO:0005886">
    <property type="term" value="C:plasma membrane"/>
    <property type="evidence" value="ECO:0007669"/>
    <property type="project" value="UniProtKB-SubCell"/>
</dbReference>
<dbReference type="PROSITE" id="PS50850">
    <property type="entry name" value="MFS"/>
    <property type="match status" value="1"/>
</dbReference>
<dbReference type="Proteomes" id="UP001595925">
    <property type="component" value="Unassembled WGS sequence"/>
</dbReference>
<feature type="transmembrane region" description="Helical" evidence="6">
    <location>
        <begin position="244"/>
        <end position="269"/>
    </location>
</feature>
<dbReference type="InterPro" id="IPR050189">
    <property type="entry name" value="MFS_Efflux_Transporters"/>
</dbReference>
<gene>
    <name evidence="8" type="ORF">ACFPFO_07645</name>
</gene>
<dbReference type="PANTHER" id="PTHR43124:SF3">
    <property type="entry name" value="CHLORAMPHENICOL EFFLUX PUMP RV0191"/>
    <property type="match status" value="1"/>
</dbReference>
<keyword evidence="9" id="KW-1185">Reference proteome</keyword>
<evidence type="ECO:0000256" key="1">
    <source>
        <dbReference type="ARBA" id="ARBA00004651"/>
    </source>
</evidence>
<keyword evidence="5 6" id="KW-0472">Membrane</keyword>
<comment type="subcellular location">
    <subcellularLocation>
        <location evidence="1">Cell membrane</location>
        <topology evidence="1">Multi-pass membrane protein</topology>
    </subcellularLocation>
</comment>
<evidence type="ECO:0000256" key="5">
    <source>
        <dbReference type="ARBA" id="ARBA00023136"/>
    </source>
</evidence>
<feature type="transmembrane region" description="Helical" evidence="6">
    <location>
        <begin position="74"/>
        <end position="93"/>
    </location>
</feature>
<dbReference type="PANTHER" id="PTHR43124">
    <property type="entry name" value="PURINE EFFLUX PUMP PBUE"/>
    <property type="match status" value="1"/>
</dbReference>
<dbReference type="AlphaFoldDB" id="A0ABD5QD54"/>
<dbReference type="InterPro" id="IPR011701">
    <property type="entry name" value="MFS"/>
</dbReference>
<dbReference type="InterPro" id="IPR036259">
    <property type="entry name" value="MFS_trans_sf"/>
</dbReference>
<organism evidence="8 9">
    <name type="scientific">Saliphagus infecundisoli</name>
    <dbReference type="NCBI Taxonomy" id="1849069"/>
    <lineage>
        <taxon>Archaea</taxon>
        <taxon>Methanobacteriati</taxon>
        <taxon>Methanobacteriota</taxon>
        <taxon>Stenosarchaea group</taxon>
        <taxon>Halobacteria</taxon>
        <taxon>Halobacteriales</taxon>
        <taxon>Natrialbaceae</taxon>
        <taxon>Saliphagus</taxon>
    </lineage>
</organism>
<dbReference type="EMBL" id="JBHSJG010000029">
    <property type="protein sequence ID" value="MFC4987635.1"/>
    <property type="molecule type" value="Genomic_DNA"/>
</dbReference>
<evidence type="ECO:0000259" key="7">
    <source>
        <dbReference type="PROSITE" id="PS50850"/>
    </source>
</evidence>
<evidence type="ECO:0000256" key="4">
    <source>
        <dbReference type="ARBA" id="ARBA00022989"/>
    </source>
</evidence>
<protein>
    <submittedName>
        <fullName evidence="8">MFS transporter</fullName>
    </submittedName>
</protein>
<proteinExistence type="predicted"/>
<feature type="domain" description="Major facilitator superfamily (MFS) profile" evidence="7">
    <location>
        <begin position="9"/>
        <end position="386"/>
    </location>
</feature>
<sequence>MRWRYRETVLALCTAALFVTMAGRLAISPVVPEIAADFSVSNGVLGAALSGMWVAYALAQFPSGVLADRIGERPVILASIGGTGIAAVVIALSPGLPTFVVGTILLGGLAGLHYSVATSLLTRTYDGIGTAIGIHNGGAPLAGVVTPVVVAWVAVAAGWRVAVGLAGLVAVPVFALFAWRVRPTEPRRPDEPMRARLEPGTIRELLTRRSIVFTGIIAVICDFTWQALASFLPTFFVAYHDYSATFAGTLFAVYFLAQGVLQIGVGMLADRVGRDATTAGCMVAGIAGLGALVLAPGLWTIVAGLLSLAVGMGWAAAVFPRFMDLLSADEQGAGFGLIRTAYMIVAASGSVVVGSLADAFGWAVAFGFPTALLGVVCLLLVANWTVGLE</sequence>
<keyword evidence="2" id="KW-1003">Cell membrane</keyword>
<dbReference type="Gene3D" id="1.20.1250.20">
    <property type="entry name" value="MFS general substrate transporter like domains"/>
    <property type="match status" value="2"/>
</dbReference>
<keyword evidence="3 6" id="KW-0812">Transmembrane</keyword>
<feature type="transmembrane region" description="Helical" evidence="6">
    <location>
        <begin position="276"/>
        <end position="295"/>
    </location>
</feature>
<reference evidence="8 9" key="1">
    <citation type="journal article" date="2019" name="Int. J. Syst. Evol. Microbiol.">
        <title>The Global Catalogue of Microorganisms (GCM) 10K type strain sequencing project: providing services to taxonomists for standard genome sequencing and annotation.</title>
        <authorList>
            <consortium name="The Broad Institute Genomics Platform"/>
            <consortium name="The Broad Institute Genome Sequencing Center for Infectious Disease"/>
            <person name="Wu L."/>
            <person name="Ma J."/>
        </authorList>
    </citation>
    <scope>NUCLEOTIDE SEQUENCE [LARGE SCALE GENOMIC DNA]</scope>
    <source>
        <strain evidence="8 9">CGMCC 1.15824</strain>
    </source>
</reference>
<dbReference type="Pfam" id="PF07690">
    <property type="entry name" value="MFS_1"/>
    <property type="match status" value="1"/>
</dbReference>
<feature type="transmembrane region" description="Helical" evidence="6">
    <location>
        <begin position="332"/>
        <end position="353"/>
    </location>
</feature>
<feature type="transmembrane region" description="Helical" evidence="6">
    <location>
        <begin position="161"/>
        <end position="179"/>
    </location>
</feature>
<evidence type="ECO:0000313" key="8">
    <source>
        <dbReference type="EMBL" id="MFC4987635.1"/>
    </source>
</evidence>
<feature type="transmembrane region" description="Helical" evidence="6">
    <location>
        <begin position="359"/>
        <end position="382"/>
    </location>
</feature>
<feature type="transmembrane region" description="Helical" evidence="6">
    <location>
        <begin position="133"/>
        <end position="155"/>
    </location>
</feature>
<comment type="caution">
    <text evidence="8">The sequence shown here is derived from an EMBL/GenBank/DDBJ whole genome shotgun (WGS) entry which is preliminary data.</text>
</comment>
<evidence type="ECO:0000256" key="3">
    <source>
        <dbReference type="ARBA" id="ARBA00022692"/>
    </source>
</evidence>
<feature type="transmembrane region" description="Helical" evidence="6">
    <location>
        <begin position="42"/>
        <end position="62"/>
    </location>
</feature>
<name>A0ABD5QD54_9EURY</name>
<feature type="transmembrane region" description="Helical" evidence="6">
    <location>
        <begin position="301"/>
        <end position="320"/>
    </location>
</feature>
<dbReference type="SUPFAM" id="SSF103473">
    <property type="entry name" value="MFS general substrate transporter"/>
    <property type="match status" value="1"/>
</dbReference>
<evidence type="ECO:0000256" key="6">
    <source>
        <dbReference type="SAM" id="Phobius"/>
    </source>
</evidence>
<feature type="transmembrane region" description="Helical" evidence="6">
    <location>
        <begin position="211"/>
        <end position="232"/>
    </location>
</feature>
<evidence type="ECO:0000313" key="9">
    <source>
        <dbReference type="Proteomes" id="UP001595925"/>
    </source>
</evidence>
<dbReference type="RefSeq" id="WP_114577065.1">
    <property type="nucleotide sequence ID" value="NZ_JAIVEF010000002.1"/>
</dbReference>
<accession>A0ABD5QD54</accession>
<feature type="transmembrane region" description="Helical" evidence="6">
    <location>
        <begin position="99"/>
        <end position="121"/>
    </location>
</feature>
<dbReference type="InterPro" id="IPR020846">
    <property type="entry name" value="MFS_dom"/>
</dbReference>
<keyword evidence="4 6" id="KW-1133">Transmembrane helix</keyword>
<evidence type="ECO:0000256" key="2">
    <source>
        <dbReference type="ARBA" id="ARBA00022475"/>
    </source>
</evidence>